<proteinExistence type="predicted"/>
<evidence type="ECO:0000313" key="2">
    <source>
        <dbReference type="Proteomes" id="UP000252355"/>
    </source>
</evidence>
<dbReference type="EMBL" id="QOQW01000018">
    <property type="protein sequence ID" value="RCK78829.1"/>
    <property type="molecule type" value="Genomic_DNA"/>
</dbReference>
<sequence>MQEDCLVLKPAHHPRAGWDELFEKKKGGASDPELEAWEKMTDADGDEDWAWK</sequence>
<dbReference type="AlphaFoldDB" id="A0A367ZM51"/>
<reference evidence="1 2" key="1">
    <citation type="submission" date="2018-05" db="EMBL/GenBank/DDBJ databases">
        <title>A metagenomic window into the 2 km-deep terrestrial subsurface aquifer revealed taxonomically and functionally diverse microbial community comprising novel uncultured bacterial lineages.</title>
        <authorList>
            <person name="Kadnikov V.V."/>
            <person name="Mardanov A.V."/>
            <person name="Beletsky A.V."/>
            <person name="Banks D."/>
            <person name="Pimenov N.V."/>
            <person name="Frank Y.A."/>
            <person name="Karnachuk O.V."/>
            <person name="Ravin N.V."/>
        </authorList>
    </citation>
    <scope>NUCLEOTIDE SEQUENCE [LARGE SCALE GENOMIC DNA]</scope>
    <source>
        <strain evidence="1">BY5</strain>
    </source>
</reference>
<name>A0A367ZM51_9BACT</name>
<organism evidence="1 2">
    <name type="scientific">Candidatus Ozemobacter sibiricus</name>
    <dbReference type="NCBI Taxonomy" id="2268124"/>
    <lineage>
        <taxon>Bacteria</taxon>
        <taxon>Candidatus Ozemobacteria</taxon>
        <taxon>Candidatus Ozemobacterales</taxon>
        <taxon>Candidatus Ozemobacteraceae</taxon>
        <taxon>Candidatus Ozemobacter</taxon>
    </lineage>
</organism>
<protein>
    <submittedName>
        <fullName evidence="1">Uncharacterized protein</fullName>
    </submittedName>
</protein>
<accession>A0A367ZM51</accession>
<evidence type="ECO:0000313" key="1">
    <source>
        <dbReference type="EMBL" id="RCK78829.1"/>
    </source>
</evidence>
<dbReference type="Proteomes" id="UP000252355">
    <property type="component" value="Unassembled WGS sequence"/>
</dbReference>
<gene>
    <name evidence="1" type="ORF">OZSIB_0979</name>
</gene>
<comment type="caution">
    <text evidence="1">The sequence shown here is derived from an EMBL/GenBank/DDBJ whole genome shotgun (WGS) entry which is preliminary data.</text>
</comment>